<keyword evidence="3" id="KW-1185">Reference proteome</keyword>
<reference evidence="2" key="1">
    <citation type="submission" date="2017-12" db="EMBL/GenBank/DDBJ databases">
        <title>Sequencing the genomes of 1000 Actinobacteria strains.</title>
        <authorList>
            <person name="Klenk H.-P."/>
        </authorList>
    </citation>
    <scope>NUCLEOTIDE SEQUENCE [LARGE SCALE GENOMIC DNA]</scope>
    <source>
        <strain evidence="2">DSM 44228</strain>
    </source>
</reference>
<feature type="transmembrane region" description="Helical" evidence="1">
    <location>
        <begin position="178"/>
        <end position="198"/>
    </location>
</feature>
<keyword evidence="1" id="KW-0472">Membrane</keyword>
<dbReference type="EMBL" id="PJNB01000001">
    <property type="protein sequence ID" value="PKW13741.1"/>
    <property type="molecule type" value="Genomic_DNA"/>
</dbReference>
<dbReference type="STRING" id="994479.GCA_000194155_04013"/>
<evidence type="ECO:0000256" key="1">
    <source>
        <dbReference type="SAM" id="Phobius"/>
    </source>
</evidence>
<keyword evidence="1" id="KW-1133">Transmembrane helix</keyword>
<keyword evidence="1" id="KW-0812">Transmembrane</keyword>
<protein>
    <submittedName>
        <fullName evidence="2">Uncharacterized protein</fullName>
    </submittedName>
</protein>
<organism evidence="2 3">
    <name type="scientific">Saccharopolyspora spinosa</name>
    <dbReference type="NCBI Taxonomy" id="60894"/>
    <lineage>
        <taxon>Bacteria</taxon>
        <taxon>Bacillati</taxon>
        <taxon>Actinomycetota</taxon>
        <taxon>Actinomycetes</taxon>
        <taxon>Pseudonocardiales</taxon>
        <taxon>Pseudonocardiaceae</taxon>
        <taxon>Saccharopolyspora</taxon>
    </lineage>
</organism>
<evidence type="ECO:0000313" key="3">
    <source>
        <dbReference type="Proteomes" id="UP000233786"/>
    </source>
</evidence>
<dbReference type="RefSeq" id="WP_010307709.1">
    <property type="nucleotide sequence ID" value="NZ_CP061007.1"/>
</dbReference>
<feature type="transmembrane region" description="Helical" evidence="1">
    <location>
        <begin position="151"/>
        <end position="172"/>
    </location>
</feature>
<dbReference type="Proteomes" id="UP000233786">
    <property type="component" value="Unassembled WGS sequence"/>
</dbReference>
<name>A0A2N3XSZ9_SACSN</name>
<proteinExistence type="predicted"/>
<dbReference type="OrthoDB" id="5187995at2"/>
<gene>
    <name evidence="2" type="ORF">A8926_1296</name>
</gene>
<feature type="transmembrane region" description="Helical" evidence="1">
    <location>
        <begin position="85"/>
        <end position="105"/>
    </location>
</feature>
<sequence length="217" mass="23069">MNADPIDDYVAELTAALHGPARAKSRMVEEIRDGLVETVAAHTGEDLRYQRAFQAAVREFGTPVELVPSCQQELTIAQTRHTARALIRTVGFLVACWYLTWTVGHSRGWQLPTAVEILAAIATTAGTLAATALFATGALTRWMPVPDRLPLVVGWMGTTASVAMPFAALAFATSMPLASVWPLIVLAGGLTVASHAMLASSARACRECARLPIAGTT</sequence>
<dbReference type="NCBIfam" id="NF038403">
    <property type="entry name" value="perm_prefix_1"/>
    <property type="match status" value="1"/>
</dbReference>
<feature type="transmembrane region" description="Helical" evidence="1">
    <location>
        <begin position="117"/>
        <end position="139"/>
    </location>
</feature>
<dbReference type="AlphaFoldDB" id="A0A2N3XSZ9"/>
<dbReference type="InterPro" id="IPR047928">
    <property type="entry name" value="Perm_prefix_1"/>
</dbReference>
<comment type="caution">
    <text evidence="2">The sequence shown here is derived from an EMBL/GenBank/DDBJ whole genome shotgun (WGS) entry which is preliminary data.</text>
</comment>
<accession>A0A2N3XSZ9</accession>
<evidence type="ECO:0000313" key="2">
    <source>
        <dbReference type="EMBL" id="PKW13741.1"/>
    </source>
</evidence>